<evidence type="ECO:0008006" key="9">
    <source>
        <dbReference type="Google" id="ProtNLM"/>
    </source>
</evidence>
<dbReference type="GO" id="GO:0046872">
    <property type="term" value="F:metal ion binding"/>
    <property type="evidence" value="ECO:0007669"/>
    <property type="project" value="UniProtKB-KW"/>
</dbReference>
<feature type="region of interest" description="Disordered" evidence="6">
    <location>
        <begin position="22"/>
        <end position="44"/>
    </location>
</feature>
<organism evidence="7 8">
    <name type="scientific">Reticulomyxa filosa</name>
    <dbReference type="NCBI Taxonomy" id="46433"/>
    <lineage>
        <taxon>Eukaryota</taxon>
        <taxon>Sar</taxon>
        <taxon>Rhizaria</taxon>
        <taxon>Retaria</taxon>
        <taxon>Foraminifera</taxon>
        <taxon>Monothalamids</taxon>
        <taxon>Reticulomyxidae</taxon>
        <taxon>Reticulomyxa</taxon>
    </lineage>
</organism>
<dbReference type="GO" id="GO:0003924">
    <property type="term" value="F:GTPase activity"/>
    <property type="evidence" value="ECO:0007669"/>
    <property type="project" value="InterPro"/>
</dbReference>
<evidence type="ECO:0000313" key="7">
    <source>
        <dbReference type="EMBL" id="ETO20679.1"/>
    </source>
</evidence>
<keyword evidence="8" id="KW-1185">Reference proteome</keyword>
<sequence>GTSSNNRKKKIYLFLNTEKKEKKQMGSCTSSRDPQDQQIQEELADAKKQDEAILKVLLLGAGGSGKSTFFKQLTNTYGDGYSEAERTNYTIQIYRQIVESMQTLINQSEMIEKGQIASGEDEEELKSIGIDPKERHLYTMDKTFRDAADYILKYPDYATLDATI</sequence>
<evidence type="ECO:0000256" key="3">
    <source>
        <dbReference type="ARBA" id="ARBA00023134"/>
    </source>
</evidence>
<dbReference type="PANTHER" id="PTHR10218:SF302">
    <property type="entry name" value="GUANINE NUCLEOTIDE-BINDING PROTEIN ALPHA-5 SUBUNIT"/>
    <property type="match status" value="1"/>
</dbReference>
<evidence type="ECO:0000256" key="1">
    <source>
        <dbReference type="ARBA" id="ARBA00022723"/>
    </source>
</evidence>
<dbReference type="GO" id="GO:0031683">
    <property type="term" value="F:G-protein beta/gamma-subunit complex binding"/>
    <property type="evidence" value="ECO:0007669"/>
    <property type="project" value="InterPro"/>
</dbReference>
<keyword evidence="3" id="KW-0342">GTP-binding</keyword>
<feature type="non-terminal residue" evidence="7">
    <location>
        <position position="164"/>
    </location>
</feature>
<evidence type="ECO:0000256" key="2">
    <source>
        <dbReference type="ARBA" id="ARBA00022741"/>
    </source>
</evidence>
<dbReference type="GO" id="GO:0005737">
    <property type="term" value="C:cytoplasm"/>
    <property type="evidence" value="ECO:0007669"/>
    <property type="project" value="TreeGrafter"/>
</dbReference>
<evidence type="ECO:0000256" key="5">
    <source>
        <dbReference type="PIRSR" id="PIRSR601019-2"/>
    </source>
</evidence>
<dbReference type="Pfam" id="PF00503">
    <property type="entry name" value="G-alpha"/>
    <property type="match status" value="1"/>
</dbReference>
<evidence type="ECO:0000256" key="6">
    <source>
        <dbReference type="SAM" id="MobiDB-lite"/>
    </source>
</evidence>
<feature type="non-terminal residue" evidence="7">
    <location>
        <position position="1"/>
    </location>
</feature>
<dbReference type="Proteomes" id="UP000023152">
    <property type="component" value="Unassembled WGS sequence"/>
</dbReference>
<name>X6N4J1_RETFI</name>
<evidence type="ECO:0000256" key="4">
    <source>
        <dbReference type="ARBA" id="ARBA00023224"/>
    </source>
</evidence>
<dbReference type="GO" id="GO:0007188">
    <property type="term" value="P:adenylate cyclase-modulating G protein-coupled receptor signaling pathway"/>
    <property type="evidence" value="ECO:0007669"/>
    <property type="project" value="TreeGrafter"/>
</dbReference>
<evidence type="ECO:0000313" key="8">
    <source>
        <dbReference type="Proteomes" id="UP000023152"/>
    </source>
</evidence>
<dbReference type="AlphaFoldDB" id="X6N4J1"/>
<reference evidence="7 8" key="1">
    <citation type="journal article" date="2013" name="Curr. Biol.">
        <title>The Genome of the Foraminiferan Reticulomyxa filosa.</title>
        <authorList>
            <person name="Glockner G."/>
            <person name="Hulsmann N."/>
            <person name="Schleicher M."/>
            <person name="Noegel A.A."/>
            <person name="Eichinger L."/>
            <person name="Gallinger C."/>
            <person name="Pawlowski J."/>
            <person name="Sierra R."/>
            <person name="Euteneuer U."/>
            <person name="Pillet L."/>
            <person name="Moustafa A."/>
            <person name="Platzer M."/>
            <person name="Groth M."/>
            <person name="Szafranski K."/>
            <person name="Schliwa M."/>
        </authorList>
    </citation>
    <scope>NUCLEOTIDE SEQUENCE [LARGE SCALE GENOMIC DNA]</scope>
</reference>
<dbReference type="InterPro" id="IPR001019">
    <property type="entry name" value="Gprotein_alpha_su"/>
</dbReference>
<feature type="compositionally biased region" description="Polar residues" evidence="6">
    <location>
        <begin position="26"/>
        <end position="40"/>
    </location>
</feature>
<accession>X6N4J1</accession>
<protein>
    <recommendedName>
        <fullName evidence="9">G-protein alpha subunit</fullName>
    </recommendedName>
</protein>
<dbReference type="InterPro" id="IPR027417">
    <property type="entry name" value="P-loop_NTPase"/>
</dbReference>
<proteinExistence type="predicted"/>
<dbReference type="GO" id="GO:0005525">
    <property type="term" value="F:GTP binding"/>
    <property type="evidence" value="ECO:0007669"/>
    <property type="project" value="UniProtKB-KW"/>
</dbReference>
<keyword evidence="1 5" id="KW-0479">Metal-binding</keyword>
<dbReference type="PANTHER" id="PTHR10218">
    <property type="entry name" value="GTP-BINDING PROTEIN ALPHA SUBUNIT"/>
    <property type="match status" value="1"/>
</dbReference>
<keyword evidence="4" id="KW-0807">Transducer</keyword>
<comment type="caution">
    <text evidence="7">The sequence shown here is derived from an EMBL/GenBank/DDBJ whole genome shotgun (WGS) entry which is preliminary data.</text>
</comment>
<dbReference type="EMBL" id="ASPP01012366">
    <property type="protein sequence ID" value="ETO20679.1"/>
    <property type="molecule type" value="Genomic_DNA"/>
</dbReference>
<feature type="binding site" evidence="5">
    <location>
        <position position="67"/>
    </location>
    <ligand>
        <name>Mg(2+)</name>
        <dbReference type="ChEBI" id="CHEBI:18420"/>
    </ligand>
</feature>
<keyword evidence="2" id="KW-0547">Nucleotide-binding</keyword>
<dbReference type="OrthoDB" id="5817230at2759"/>
<dbReference type="Gene3D" id="3.40.50.300">
    <property type="entry name" value="P-loop containing nucleotide triphosphate hydrolases"/>
    <property type="match status" value="1"/>
</dbReference>
<gene>
    <name evidence="7" type="ORF">RFI_16538</name>
</gene>
<dbReference type="SUPFAM" id="SSF52540">
    <property type="entry name" value="P-loop containing nucleoside triphosphate hydrolases"/>
    <property type="match status" value="1"/>
</dbReference>
<dbReference type="GO" id="GO:0001664">
    <property type="term" value="F:G protein-coupled receptor binding"/>
    <property type="evidence" value="ECO:0007669"/>
    <property type="project" value="TreeGrafter"/>
</dbReference>
<dbReference type="GO" id="GO:0005834">
    <property type="term" value="C:heterotrimeric G-protein complex"/>
    <property type="evidence" value="ECO:0007669"/>
    <property type="project" value="TreeGrafter"/>
</dbReference>
<keyword evidence="5" id="KW-0460">Magnesium</keyword>